<feature type="region of interest" description="Disordered" evidence="8">
    <location>
        <begin position="1034"/>
        <end position="1060"/>
    </location>
</feature>
<organism evidence="10 11">
    <name type="scientific">Propylenella binzhouense</name>
    <dbReference type="NCBI Taxonomy" id="2555902"/>
    <lineage>
        <taxon>Bacteria</taxon>
        <taxon>Pseudomonadati</taxon>
        <taxon>Pseudomonadota</taxon>
        <taxon>Alphaproteobacteria</taxon>
        <taxon>Hyphomicrobiales</taxon>
        <taxon>Propylenellaceae</taxon>
        <taxon>Propylenella</taxon>
    </lineage>
</organism>
<dbReference type="InterPro" id="IPR027463">
    <property type="entry name" value="AcrB_DN_DC_subdom"/>
</dbReference>
<dbReference type="OrthoDB" id="9807350at2"/>
<evidence type="ECO:0000256" key="7">
    <source>
        <dbReference type="ARBA" id="ARBA00023136"/>
    </source>
</evidence>
<dbReference type="PRINTS" id="PR00702">
    <property type="entry name" value="ACRIFLAVINRP"/>
</dbReference>
<feature type="transmembrane region" description="Helical" evidence="9">
    <location>
        <begin position="16"/>
        <end position="37"/>
    </location>
</feature>
<dbReference type="GO" id="GO:0042910">
    <property type="term" value="F:xenobiotic transmembrane transporter activity"/>
    <property type="evidence" value="ECO:0007669"/>
    <property type="project" value="TreeGrafter"/>
</dbReference>
<accession>A0A964T756</accession>
<dbReference type="PANTHER" id="PTHR32063">
    <property type="match status" value="1"/>
</dbReference>
<dbReference type="InterPro" id="IPR001036">
    <property type="entry name" value="Acrflvin-R"/>
</dbReference>
<evidence type="ECO:0000256" key="2">
    <source>
        <dbReference type="ARBA" id="ARBA00022448"/>
    </source>
</evidence>
<evidence type="ECO:0000256" key="8">
    <source>
        <dbReference type="SAM" id="MobiDB-lite"/>
    </source>
</evidence>
<protein>
    <submittedName>
        <fullName evidence="10">Efflux RND transporter permease subunit</fullName>
    </submittedName>
</protein>
<comment type="subcellular location">
    <subcellularLocation>
        <location evidence="1">Cell inner membrane</location>
        <topology evidence="1">Multi-pass membrane protein</topology>
    </subcellularLocation>
</comment>
<keyword evidence="4" id="KW-0997">Cell inner membrane</keyword>
<dbReference type="EMBL" id="SPKJ01000092">
    <property type="protein sequence ID" value="MYZ49723.1"/>
    <property type="molecule type" value="Genomic_DNA"/>
</dbReference>
<feature type="transmembrane region" description="Helical" evidence="9">
    <location>
        <begin position="463"/>
        <end position="482"/>
    </location>
</feature>
<sequence>MLEATRGISALCVRRPVLTIVANLLIIVAGLAALSAVEIRELPDVDRPVITITADYDGAAPETMDTQVTNILEGAAARVPGVSTISSTSRTGRSRVVVEFNSSVDINVAASDMRDAIGSVERNLPEEVEDLTIVKADDDSDPIIRLAVTAENMPIEDLTKLVDDSVVDRLSAVEGVAQVTVFGDRDPLVRVLVDPDALAMRGISVTDLSNALSSVAMDAPAGNLTGSDQELLVRADASVTSAEEVEAIRINRSTRIGDVADVLFGPAERTSILRINGQTGVGLGIIRQAQSNTLDISEGIQKAVDELNAAMPKGVSVRITSDDATFIGGALNAVMHALGEAVVIVIAVIFLFLRSLRLTIVPAVTVPIALMGTIAAIYLCGFSINILTLLAFVLATGLVVDDAIVVLENIERHMRMGMGPRAAAVLGARQVFFAVISTTATLAAVFIPISFFQGTAGRLFSEFGFVMAFSVVLSAFVALTLCPMLTSRLLKKEDEAHGPSRNPLMRLVGAVGGWSEAAYRRVLDAALAAPMVVLAIGLVFAAGAVAAYSALPEELTPSEDRGMVPIQITGPQGVSIDYMDAQLQELESAARPLLASGEATNMFLIAGRGSTNSGFVVLTLADWDKRARSQQEIMRELNSKLQNIPGVQVFARSPNSLGIRGGGQGLQFAITGIDYDALAVKAEEVRRAMEDSPSFASARLSYDTTQAQLSVRIDRERASDLGVSVDDLGTTLSTLLEGRKMGEFYVGGDAIDVRVEAPTGTINDPTDLESVYVRTSGGRMVPISSFVSVTESAVAPNLPREGQRRAVPLIGQLAEGHDLRSAMAAVEAIAAEKLPPSMGIRFLGEAATLEETSSGMAVTFGFALVVVLLVLAAQFESFVSAVIIMLTVPFGLAAAIYAMVLTGGSLNIYSQIGLVMLVGIMAKNGILIVEFANQLRESGLGVHDAIREACRIRLRPVVMTMVATVIGGVPLVLSHGAGAEARHALGWIVVGGLGLATFVTLFVTPVTFLLLAGLSKPRSAEAERLESEVAAALAGGHGGTRSEVEDVLGPVQPAYREAAE</sequence>
<feature type="transmembrane region" description="Helical" evidence="9">
    <location>
        <begin position="878"/>
        <end position="900"/>
    </location>
</feature>
<reference evidence="10" key="1">
    <citation type="submission" date="2019-03" db="EMBL/GenBank/DDBJ databases">
        <title>Afifella sp. nov., isolated from activated sludge.</title>
        <authorList>
            <person name="Li Q."/>
            <person name="Liu Y."/>
        </authorList>
    </citation>
    <scope>NUCLEOTIDE SEQUENCE</scope>
    <source>
        <strain evidence="10">L72</strain>
    </source>
</reference>
<feature type="transmembrane region" description="Helical" evidence="9">
    <location>
        <begin position="360"/>
        <end position="384"/>
    </location>
</feature>
<feature type="transmembrane region" description="Helical" evidence="9">
    <location>
        <begin position="525"/>
        <end position="551"/>
    </location>
</feature>
<dbReference type="SUPFAM" id="SSF82714">
    <property type="entry name" value="Multidrug efflux transporter AcrB TolC docking domain, DN and DC subdomains"/>
    <property type="match status" value="2"/>
</dbReference>
<keyword evidence="11" id="KW-1185">Reference proteome</keyword>
<evidence type="ECO:0000313" key="11">
    <source>
        <dbReference type="Proteomes" id="UP000773614"/>
    </source>
</evidence>
<name>A0A964T756_9HYPH</name>
<dbReference type="Gene3D" id="1.20.1640.10">
    <property type="entry name" value="Multidrug efflux transporter AcrB transmembrane domain"/>
    <property type="match status" value="2"/>
</dbReference>
<dbReference type="PANTHER" id="PTHR32063:SF14">
    <property type="entry name" value="BLL4319 PROTEIN"/>
    <property type="match status" value="1"/>
</dbReference>
<evidence type="ECO:0000256" key="4">
    <source>
        <dbReference type="ARBA" id="ARBA00022519"/>
    </source>
</evidence>
<dbReference type="Gene3D" id="3.30.2090.10">
    <property type="entry name" value="Multidrug efflux transporter AcrB TolC docking domain, DN and DC subdomains"/>
    <property type="match status" value="2"/>
</dbReference>
<keyword evidence="6 9" id="KW-1133">Transmembrane helix</keyword>
<dbReference type="SUPFAM" id="SSF82866">
    <property type="entry name" value="Multidrug efflux transporter AcrB transmembrane domain"/>
    <property type="match status" value="2"/>
</dbReference>
<keyword evidence="3" id="KW-1003">Cell membrane</keyword>
<gene>
    <name evidence="10" type="ORF">E4O86_18620</name>
</gene>
<feature type="transmembrane region" description="Helical" evidence="9">
    <location>
        <begin position="333"/>
        <end position="353"/>
    </location>
</feature>
<dbReference type="Gene3D" id="3.30.70.1430">
    <property type="entry name" value="Multidrug efflux transporter AcrB pore domain"/>
    <property type="match status" value="2"/>
</dbReference>
<evidence type="ECO:0000256" key="9">
    <source>
        <dbReference type="SAM" id="Phobius"/>
    </source>
</evidence>
<proteinExistence type="predicted"/>
<dbReference type="Proteomes" id="UP000773614">
    <property type="component" value="Unassembled WGS sequence"/>
</dbReference>
<evidence type="ECO:0000313" key="10">
    <source>
        <dbReference type="EMBL" id="MYZ49723.1"/>
    </source>
</evidence>
<evidence type="ECO:0000256" key="5">
    <source>
        <dbReference type="ARBA" id="ARBA00022692"/>
    </source>
</evidence>
<feature type="transmembrane region" description="Helical" evidence="9">
    <location>
        <begin position="912"/>
        <end position="933"/>
    </location>
</feature>
<dbReference type="Gene3D" id="3.30.70.1320">
    <property type="entry name" value="Multidrug efflux transporter AcrB pore domain like"/>
    <property type="match status" value="1"/>
</dbReference>
<feature type="transmembrane region" description="Helical" evidence="9">
    <location>
        <begin position="853"/>
        <end position="871"/>
    </location>
</feature>
<evidence type="ECO:0000256" key="1">
    <source>
        <dbReference type="ARBA" id="ARBA00004429"/>
    </source>
</evidence>
<dbReference type="GO" id="GO:0005886">
    <property type="term" value="C:plasma membrane"/>
    <property type="evidence" value="ECO:0007669"/>
    <property type="project" value="UniProtKB-SubCell"/>
</dbReference>
<feature type="transmembrane region" description="Helical" evidence="9">
    <location>
        <begin position="390"/>
        <end position="410"/>
    </location>
</feature>
<keyword evidence="5 9" id="KW-0812">Transmembrane</keyword>
<keyword evidence="7 9" id="KW-0472">Membrane</keyword>
<keyword evidence="2" id="KW-0813">Transport</keyword>
<dbReference type="AlphaFoldDB" id="A0A964T756"/>
<feature type="transmembrane region" description="Helical" evidence="9">
    <location>
        <begin position="431"/>
        <end position="451"/>
    </location>
</feature>
<evidence type="ECO:0000256" key="6">
    <source>
        <dbReference type="ARBA" id="ARBA00022989"/>
    </source>
</evidence>
<dbReference type="Gene3D" id="3.30.70.1440">
    <property type="entry name" value="Multidrug efflux transporter AcrB pore domain"/>
    <property type="match status" value="1"/>
</dbReference>
<evidence type="ECO:0000256" key="3">
    <source>
        <dbReference type="ARBA" id="ARBA00022475"/>
    </source>
</evidence>
<dbReference type="FunFam" id="1.20.1640.10:FF:000001">
    <property type="entry name" value="Efflux pump membrane transporter"/>
    <property type="match status" value="1"/>
</dbReference>
<comment type="caution">
    <text evidence="10">The sequence shown here is derived from an EMBL/GenBank/DDBJ whole genome shotgun (WGS) entry which is preliminary data.</text>
</comment>
<feature type="transmembrane region" description="Helical" evidence="9">
    <location>
        <begin position="954"/>
        <end position="973"/>
    </location>
</feature>
<feature type="transmembrane region" description="Helical" evidence="9">
    <location>
        <begin position="985"/>
        <end position="1014"/>
    </location>
</feature>
<dbReference type="Pfam" id="PF00873">
    <property type="entry name" value="ACR_tran"/>
    <property type="match status" value="1"/>
</dbReference>
<dbReference type="SUPFAM" id="SSF82693">
    <property type="entry name" value="Multidrug efflux transporter AcrB pore domain, PN1, PN2, PC1 and PC2 subdomains"/>
    <property type="match status" value="4"/>
</dbReference>